<evidence type="ECO:0000256" key="6">
    <source>
        <dbReference type="ARBA" id="ARBA00022741"/>
    </source>
</evidence>
<feature type="transmembrane region" description="Helical" evidence="12">
    <location>
        <begin position="371"/>
        <end position="394"/>
    </location>
</feature>
<gene>
    <name evidence="14" type="ORF">Naga_100151g5</name>
</gene>
<dbReference type="InterPro" id="IPR001757">
    <property type="entry name" value="P_typ_ATPase"/>
</dbReference>
<dbReference type="InterPro" id="IPR036412">
    <property type="entry name" value="HAD-like_sf"/>
</dbReference>
<comment type="caution">
    <text evidence="12">Lacks conserved residue(s) required for the propagation of feature annotation.</text>
</comment>
<feature type="transmembrane region" description="Helical" evidence="12">
    <location>
        <begin position="339"/>
        <end position="359"/>
    </location>
</feature>
<dbReference type="Gene3D" id="3.40.1110.10">
    <property type="entry name" value="Calcium-transporting ATPase, cytoplasmic domain N"/>
    <property type="match status" value="1"/>
</dbReference>
<evidence type="ECO:0000313" key="14">
    <source>
        <dbReference type="EMBL" id="EWM25990.1"/>
    </source>
</evidence>
<feature type="transmembrane region" description="Helical" evidence="12">
    <location>
        <begin position="738"/>
        <end position="761"/>
    </location>
</feature>
<dbReference type="Gene3D" id="1.20.1110.10">
    <property type="entry name" value="Calcium-transporting ATPase, transmembrane domain"/>
    <property type="match status" value="1"/>
</dbReference>
<evidence type="ECO:0000256" key="5">
    <source>
        <dbReference type="ARBA" id="ARBA00022723"/>
    </source>
</evidence>
<keyword evidence="9 12" id="KW-1278">Translocase</keyword>
<keyword evidence="7 12" id="KW-0067">ATP-binding</keyword>
<dbReference type="InterPro" id="IPR008250">
    <property type="entry name" value="ATPase_P-typ_transduc_dom_A_sf"/>
</dbReference>
<dbReference type="GO" id="GO:0008553">
    <property type="term" value="F:P-type proton-exporting transporter activity"/>
    <property type="evidence" value="ECO:0007669"/>
    <property type="project" value="UniProtKB-UniRule"/>
</dbReference>
<dbReference type="GO" id="GO:0005524">
    <property type="term" value="F:ATP binding"/>
    <property type="evidence" value="ECO:0007669"/>
    <property type="project" value="UniProtKB-UniRule"/>
</dbReference>
<dbReference type="InterPro" id="IPR023298">
    <property type="entry name" value="ATPase_P-typ_TM_dom_sf"/>
</dbReference>
<evidence type="ECO:0000313" key="15">
    <source>
        <dbReference type="Proteomes" id="UP000019335"/>
    </source>
</evidence>
<dbReference type="AlphaFoldDB" id="W7TG51"/>
<comment type="subcellular location">
    <subcellularLocation>
        <location evidence="12">Cell membrane</location>
        <topology evidence="12">Multi-pass membrane protein</topology>
    </subcellularLocation>
    <subcellularLocation>
        <location evidence="1">Membrane</location>
        <topology evidence="1">Multi-pass membrane protein</topology>
    </subcellularLocation>
</comment>
<dbReference type="OrthoDB" id="116380at2759"/>
<dbReference type="PROSITE" id="PS00154">
    <property type="entry name" value="ATPASE_E1_E2"/>
    <property type="match status" value="1"/>
</dbReference>
<dbReference type="Pfam" id="PF00690">
    <property type="entry name" value="Cation_ATPase_N"/>
    <property type="match status" value="1"/>
</dbReference>
<dbReference type="SFLD" id="SFLDF00027">
    <property type="entry name" value="p-type_atpase"/>
    <property type="match status" value="1"/>
</dbReference>
<dbReference type="FunFam" id="3.40.1110.10:FF:000005">
    <property type="entry name" value="Plasma membrane ATPase"/>
    <property type="match status" value="1"/>
</dbReference>
<dbReference type="PRINTS" id="PR00120">
    <property type="entry name" value="HATPASE"/>
</dbReference>
<dbReference type="PRINTS" id="PR00119">
    <property type="entry name" value="CATATPASE"/>
</dbReference>
<dbReference type="FunFam" id="2.70.150.10:FF:000042">
    <property type="entry name" value="Plasma membrane ATPase"/>
    <property type="match status" value="1"/>
</dbReference>
<dbReference type="InterPro" id="IPR018303">
    <property type="entry name" value="ATPase_P-typ_P_site"/>
</dbReference>
<keyword evidence="10 12" id="KW-1133">Transmembrane helix</keyword>
<dbReference type="InterPro" id="IPR023214">
    <property type="entry name" value="HAD_sf"/>
</dbReference>
<keyword evidence="11 12" id="KW-0472">Membrane</keyword>
<keyword evidence="8 12" id="KW-0460">Magnesium</keyword>
<evidence type="ECO:0000259" key="13">
    <source>
        <dbReference type="SMART" id="SM00831"/>
    </source>
</evidence>
<dbReference type="InterPro" id="IPR006534">
    <property type="entry name" value="P-type_ATPase_IIIA"/>
</dbReference>
<dbReference type="Pfam" id="PF00122">
    <property type="entry name" value="E1-E2_ATPase"/>
    <property type="match status" value="1"/>
</dbReference>
<dbReference type="EMBL" id="AZIL01000796">
    <property type="protein sequence ID" value="EWM25990.1"/>
    <property type="molecule type" value="Genomic_DNA"/>
</dbReference>
<dbReference type="SUPFAM" id="SSF81653">
    <property type="entry name" value="Calcium ATPase, transduction domain A"/>
    <property type="match status" value="1"/>
</dbReference>
<keyword evidence="3" id="KW-0597">Phosphoprotein</keyword>
<reference evidence="14 15" key="1">
    <citation type="journal article" date="2014" name="Mol. Plant">
        <title>Chromosome Scale Genome Assembly and Transcriptome Profiling of Nannochloropsis gaditana in Nitrogen Depletion.</title>
        <authorList>
            <person name="Corteggiani Carpinelli E."/>
            <person name="Telatin A."/>
            <person name="Vitulo N."/>
            <person name="Forcato C."/>
            <person name="D'Angelo M."/>
            <person name="Schiavon R."/>
            <person name="Vezzi A."/>
            <person name="Giacometti G.M."/>
            <person name="Morosinotto T."/>
            <person name="Valle G."/>
        </authorList>
    </citation>
    <scope>NUCLEOTIDE SEQUENCE [LARGE SCALE GENOMIC DNA]</scope>
    <source>
        <strain evidence="14 15">B-31</strain>
    </source>
</reference>
<dbReference type="FunFam" id="3.40.50.1000:FF:000211">
    <property type="entry name" value="Plasma membrane ATPase"/>
    <property type="match status" value="1"/>
</dbReference>
<dbReference type="InterPro" id="IPR023299">
    <property type="entry name" value="ATPase_P-typ_cyto_dom_N"/>
</dbReference>
<sequence>MSTADNGDGPKSVAAMAKALAAQRGEEYVHDLLKGEFYDDGGRITTNAGMQSEEDHEREIQRTIQMVRSATHALSVRSQGSEQRSMSRMQSLRAVFSSREDKEEEAKVPLDDLFDENDVPVTMTRTKTVTSLDSEGLSSALAAELLKKFGRNELPEKKKPKWLIFLEQLYQPMPLMIWAAIIIEAAIESWPDMGILLGIQFMNASLSYYETTKAGDAVAALKASLKPLAYVKRDGKFLSMDAALLVPGDLVLLGAGGAIPADCVVKDSQIDVDQAALTGESLPVTFFKGDSVKMGSTVVRGEVEATVEATGANTFFGRTAALLTGGDEVSNLQKLLMRIMIILVVLSMALCGIAFGYLLSRGETVRESLSFTVVLLVASIPIAIEIVCTTTLALGSRELAKDGAIVSRLAAIEDMAGMSILCSDKTGTLTLNKMMIQEETPIYVEGETQYTALRFAAMASKWNEPARDALDTLVHGAADLKSLADVQQIDYMPFDPTIKRTEGTIRLPSGETFKVSKGAPHIIMGLLDQTAQASVIEQCEKDVEGLGERGIRSLAVAKTKGSADGPWELIGLLTFLDPPRPDTKDTIDRARDFGVEVKMITGDHLLIAKETARQLGMGTHIENAGKLPKLGEDRKAPANLMDFFSYVEETSGFAQVFPEHKFLIVEVLRRGGYKTGMTGDGVNDAPALQRADVGVAVQGATDAARAAADIVLTKPGLSTIVTAIIVARTVFGRMTSFITYRIAATLQLLIFFFIAVLTMYPRDFQPESALEEWPAFFHMPVMMLMLITLLNDGTLISIGYDNVVPNTTPDKWNLKVLFTIAGVLGGVALLSSLLMLWVALNSHNPAGIWAKAGLAGLTYGQITSMVYLKVSISDFLTLFSSRSGGGFFWTNKPSGILLVAAGIACSLSTIMANAWPESRPDGVPTIGLARVAPKELSLYVWIYCLLCWFIQDAAKVGAYALLKRNNIFGINDVVAMKKADPSTAV</sequence>
<evidence type="ECO:0000256" key="10">
    <source>
        <dbReference type="ARBA" id="ARBA00022989"/>
    </source>
</evidence>
<evidence type="ECO:0000256" key="2">
    <source>
        <dbReference type="ARBA" id="ARBA00008804"/>
    </source>
</evidence>
<evidence type="ECO:0000256" key="8">
    <source>
        <dbReference type="ARBA" id="ARBA00022842"/>
    </source>
</evidence>
<feature type="transmembrane region" description="Helical" evidence="12">
    <location>
        <begin position="936"/>
        <end position="954"/>
    </location>
</feature>
<keyword evidence="12" id="KW-0375">Hydrogen ion transport</keyword>
<feature type="transmembrane region" description="Helical" evidence="12">
    <location>
        <begin position="816"/>
        <end position="840"/>
    </location>
</feature>
<dbReference type="SFLD" id="SFLDG00002">
    <property type="entry name" value="C1.7:_P-type_atpase_like"/>
    <property type="match status" value="1"/>
</dbReference>
<keyword evidence="12" id="KW-0406">Ion transport</keyword>
<evidence type="ECO:0000256" key="3">
    <source>
        <dbReference type="ARBA" id="ARBA00022553"/>
    </source>
</evidence>
<dbReference type="InterPro" id="IPR044492">
    <property type="entry name" value="P_typ_ATPase_HD_dom"/>
</dbReference>
<dbReference type="CDD" id="cd02076">
    <property type="entry name" value="P-type_ATPase_H"/>
    <property type="match status" value="1"/>
</dbReference>
<dbReference type="NCBIfam" id="TIGR01494">
    <property type="entry name" value="ATPase_P-type"/>
    <property type="match status" value="2"/>
</dbReference>
<dbReference type="InterPro" id="IPR004014">
    <property type="entry name" value="ATPase_P-typ_cation-transptr_N"/>
</dbReference>
<dbReference type="GO" id="GO:0046872">
    <property type="term" value="F:metal ion binding"/>
    <property type="evidence" value="ECO:0007669"/>
    <property type="project" value="UniProtKB-KW"/>
</dbReference>
<dbReference type="Gene3D" id="3.40.50.1000">
    <property type="entry name" value="HAD superfamily/HAD-like"/>
    <property type="match status" value="1"/>
</dbReference>
<accession>W7TG51</accession>
<dbReference type="EC" id="7.1.2.1" evidence="12"/>
<protein>
    <recommendedName>
        <fullName evidence="12">Plasma membrane ATPase</fullName>
        <ecNumber evidence="12">7.1.2.1</ecNumber>
    </recommendedName>
</protein>
<dbReference type="Gene3D" id="2.70.150.10">
    <property type="entry name" value="Calcium-transporting ATPase, cytoplasmic transduction domain A"/>
    <property type="match status" value="1"/>
</dbReference>
<organism evidence="14 15">
    <name type="scientific">Nannochloropsis gaditana</name>
    <dbReference type="NCBI Taxonomy" id="72520"/>
    <lineage>
        <taxon>Eukaryota</taxon>
        <taxon>Sar</taxon>
        <taxon>Stramenopiles</taxon>
        <taxon>Ochrophyta</taxon>
        <taxon>Eustigmatophyceae</taxon>
        <taxon>Eustigmatales</taxon>
        <taxon>Monodopsidaceae</taxon>
        <taxon>Nannochloropsis</taxon>
    </lineage>
</organism>
<dbReference type="NCBIfam" id="TIGR01647">
    <property type="entry name" value="ATPase-IIIA_H"/>
    <property type="match status" value="1"/>
</dbReference>
<evidence type="ECO:0000256" key="9">
    <source>
        <dbReference type="ARBA" id="ARBA00022967"/>
    </source>
</evidence>
<comment type="catalytic activity">
    <reaction evidence="12">
        <text>ATP + H2O + H(+)(in) = ADP + phosphate + 2 H(+)(out)</text>
        <dbReference type="Rhea" id="RHEA:20852"/>
        <dbReference type="ChEBI" id="CHEBI:15377"/>
        <dbReference type="ChEBI" id="CHEBI:15378"/>
        <dbReference type="ChEBI" id="CHEBI:30616"/>
        <dbReference type="ChEBI" id="CHEBI:43474"/>
        <dbReference type="ChEBI" id="CHEBI:456216"/>
        <dbReference type="EC" id="7.1.2.1"/>
    </reaction>
</comment>
<proteinExistence type="inferred from homology"/>
<comment type="similarity">
    <text evidence="2 12">Belongs to the cation transport ATPase (P-type) (TC 3.A.3) family. Type IIIA subfamily.</text>
</comment>
<feature type="domain" description="Cation-transporting P-type ATPase N-terminal" evidence="13">
    <location>
        <begin position="115"/>
        <end position="189"/>
    </location>
</feature>
<keyword evidence="5" id="KW-0479">Metal-binding</keyword>
<dbReference type="SFLD" id="SFLDS00003">
    <property type="entry name" value="Haloacid_Dehalogenase"/>
    <property type="match status" value="1"/>
</dbReference>
<dbReference type="PANTHER" id="PTHR42861">
    <property type="entry name" value="CALCIUM-TRANSPORTING ATPASE"/>
    <property type="match status" value="1"/>
</dbReference>
<evidence type="ECO:0000256" key="4">
    <source>
        <dbReference type="ARBA" id="ARBA00022692"/>
    </source>
</evidence>
<dbReference type="SMART" id="SM00831">
    <property type="entry name" value="Cation_ATPase_N"/>
    <property type="match status" value="1"/>
</dbReference>
<dbReference type="SUPFAM" id="SSF81665">
    <property type="entry name" value="Calcium ATPase, transmembrane domain M"/>
    <property type="match status" value="1"/>
</dbReference>
<dbReference type="SUPFAM" id="SSF56784">
    <property type="entry name" value="HAD-like"/>
    <property type="match status" value="1"/>
</dbReference>
<keyword evidence="12" id="KW-0813">Transport</keyword>
<dbReference type="Proteomes" id="UP000019335">
    <property type="component" value="Chromosome 10"/>
</dbReference>
<keyword evidence="6 12" id="KW-0547">Nucleotide-binding</keyword>
<evidence type="ECO:0000256" key="1">
    <source>
        <dbReference type="ARBA" id="ARBA00004141"/>
    </source>
</evidence>
<name>W7TG51_9STRA</name>
<evidence type="ECO:0000256" key="7">
    <source>
        <dbReference type="ARBA" id="ARBA00022840"/>
    </source>
</evidence>
<keyword evidence="15" id="KW-1185">Reference proteome</keyword>
<dbReference type="InterPro" id="IPR059000">
    <property type="entry name" value="ATPase_P-type_domA"/>
</dbReference>
<dbReference type="Pfam" id="PF00702">
    <property type="entry name" value="Hydrolase"/>
    <property type="match status" value="1"/>
</dbReference>
<evidence type="ECO:0000256" key="11">
    <source>
        <dbReference type="ARBA" id="ARBA00023136"/>
    </source>
</evidence>
<dbReference type="GO" id="GO:0016887">
    <property type="term" value="F:ATP hydrolysis activity"/>
    <property type="evidence" value="ECO:0007669"/>
    <property type="project" value="InterPro"/>
</dbReference>
<feature type="transmembrane region" description="Helical" evidence="12">
    <location>
        <begin position="781"/>
        <end position="804"/>
    </location>
</feature>
<evidence type="ECO:0000256" key="12">
    <source>
        <dbReference type="RuleBase" id="RU362083"/>
    </source>
</evidence>
<dbReference type="GO" id="GO:0120029">
    <property type="term" value="P:proton export across plasma membrane"/>
    <property type="evidence" value="ECO:0007669"/>
    <property type="project" value="UniProtKB-UniRule"/>
</dbReference>
<keyword evidence="4 12" id="KW-0812">Transmembrane</keyword>
<comment type="caution">
    <text evidence="14">The sequence shown here is derived from an EMBL/GenBank/DDBJ whole genome shotgun (WGS) entry which is preliminary data.</text>
</comment>
<feature type="transmembrane region" description="Helical" evidence="12">
    <location>
        <begin position="896"/>
        <end position="916"/>
    </location>
</feature>
<dbReference type="GO" id="GO:0005886">
    <property type="term" value="C:plasma membrane"/>
    <property type="evidence" value="ECO:0007669"/>
    <property type="project" value="UniProtKB-SubCell"/>
</dbReference>